<dbReference type="GeneID" id="95571164"/>
<protein>
    <submittedName>
        <fullName evidence="1">DNA topology modulation protein FLAR-related protein</fullName>
    </submittedName>
</protein>
<dbReference type="EMBL" id="AEVT01000107">
    <property type="protein sequence ID" value="EGA68399.1"/>
    <property type="molecule type" value="Genomic_DNA"/>
</dbReference>
<reference evidence="1 2" key="1">
    <citation type="journal article" date="2012" name="Int. J. Syst. Evol. Microbiol.">
        <title>Vibrio caribbeanicus sp. nov., isolated from the marine sponge Scleritoderma cyanea.</title>
        <authorList>
            <person name="Hoffmann M."/>
            <person name="Monday S.R."/>
            <person name="Allard M.W."/>
            <person name="Strain E.A."/>
            <person name="Whittaker P."/>
            <person name="Naum M."/>
            <person name="McCarthy P.J."/>
            <person name="Lopez J.V."/>
            <person name="Fischer M."/>
            <person name="Brown E.W."/>
        </authorList>
    </citation>
    <scope>NUCLEOTIDE SEQUENCE [LARGE SCALE GENOMIC DNA]</scope>
    <source>
        <strain evidence="2">DSMZ 21326</strain>
    </source>
</reference>
<organism evidence="1 2">
    <name type="scientific">Vibrio sinaloensis DSM 21326</name>
    <dbReference type="NCBI Taxonomy" id="945550"/>
    <lineage>
        <taxon>Bacteria</taxon>
        <taxon>Pseudomonadati</taxon>
        <taxon>Pseudomonadota</taxon>
        <taxon>Gammaproteobacteria</taxon>
        <taxon>Vibrionales</taxon>
        <taxon>Vibrionaceae</taxon>
        <taxon>Vibrio</taxon>
        <taxon>Vibrio oreintalis group</taxon>
    </lineage>
</organism>
<evidence type="ECO:0000313" key="2">
    <source>
        <dbReference type="Proteomes" id="UP000006228"/>
    </source>
</evidence>
<dbReference type="Proteomes" id="UP000006228">
    <property type="component" value="Unassembled WGS sequence"/>
</dbReference>
<comment type="caution">
    <text evidence="1">The sequence shown here is derived from an EMBL/GenBank/DDBJ whole genome shotgun (WGS) entry which is preliminary data.</text>
</comment>
<dbReference type="InterPro" id="IPR027417">
    <property type="entry name" value="P-loop_NTPase"/>
</dbReference>
<dbReference type="SUPFAM" id="SSF52540">
    <property type="entry name" value="P-loop containing nucleoside triphosphate hydrolases"/>
    <property type="match status" value="1"/>
</dbReference>
<sequence length="166" mass="19704">MSTQKIHIIGGPGSGKTYIASKLAIMDDITAYDLDQVFWDQSQATYVRASQEVRSAKLNEILAQSSWVIEGVYHKWLAPSFEDADVIIVLTTPLWKRQWRISKRFITRKFFQGQYHKETLKSFIELWKWNRDFDRDNLARIKTFIAHHQHKVRYCDSLEQVKRELR</sequence>
<dbReference type="PANTHER" id="PTHR37816">
    <property type="entry name" value="YALI0E33011P"/>
    <property type="match status" value="1"/>
</dbReference>
<proteinExistence type="predicted"/>
<dbReference type="InterPro" id="IPR052922">
    <property type="entry name" value="Cytidylate_Kinase-2"/>
</dbReference>
<dbReference type="eggNOG" id="COG0563">
    <property type="taxonomic scope" value="Bacteria"/>
</dbReference>
<accession>E8MC94</accession>
<evidence type="ECO:0000313" key="1">
    <source>
        <dbReference type="EMBL" id="EGA68399.1"/>
    </source>
</evidence>
<dbReference type="PANTHER" id="PTHR37816:SF2">
    <property type="entry name" value="DNA TOPOLOGY MODULATION PROTEIN FLAR-RELATED PROTEIN"/>
    <property type="match status" value="1"/>
</dbReference>
<gene>
    <name evidence="1" type="ORF">VISI1226_08969</name>
</gene>
<dbReference type="Pfam" id="PF13238">
    <property type="entry name" value="AAA_18"/>
    <property type="match status" value="1"/>
</dbReference>
<dbReference type="OrthoDB" id="5296079at2"/>
<name>E8MC94_PHOS4</name>
<dbReference type="AlphaFoldDB" id="E8MC94"/>
<dbReference type="RefSeq" id="WP_008080809.1">
    <property type="nucleotide sequence ID" value="NZ_AEVT01000107.1"/>
</dbReference>
<dbReference type="Gene3D" id="3.40.50.300">
    <property type="entry name" value="P-loop containing nucleotide triphosphate hydrolases"/>
    <property type="match status" value="1"/>
</dbReference>